<dbReference type="RefSeq" id="WP_247981606.1">
    <property type="nucleotide sequence ID" value="NZ_CP078076.1"/>
</dbReference>
<evidence type="ECO:0000256" key="1">
    <source>
        <dbReference type="SAM" id="Phobius"/>
    </source>
</evidence>
<sequence>MGAGASGGAPVLALLAGLSAAYLGVAAVLALYVLPVSFGLTALPLVLAQAGVILGGGALVAVAAVRILAHRRRRERLIATARALGWDYRADVGDRLWGGSVDEQIERGNRTATDLIDARESAVPFDSVERTFVVGDGEGSTLHTVRAVRIPLPSEAPRLTLRSRRGGGALSVLPQRARRGSVLTLEGDFSDVFEVSVPAGYETDALYVLTPDLMTVLLDESPHLDLEIVDSTLHVYFPARDLTQPAELSRFLTTIAVLHDRFGRRTFLYRDDAAPAIDAATYRRAGDRLSAAARGVETRTRWWPVVAAVLTPLVPLLIAALWTSLAG</sequence>
<protein>
    <submittedName>
        <fullName evidence="2">DUF3137 domain-containing protein</fullName>
    </submittedName>
</protein>
<keyword evidence="1" id="KW-0812">Transmembrane</keyword>
<name>A0ABY4IIK0_9MICO</name>
<keyword evidence="1" id="KW-1133">Transmembrane helix</keyword>
<dbReference type="Proteomes" id="UP000831467">
    <property type="component" value="Chromosome"/>
</dbReference>
<organism evidence="2 3">
    <name type="scientific">Microbacterium sufflavum</name>
    <dbReference type="NCBI Taxonomy" id="2851649"/>
    <lineage>
        <taxon>Bacteria</taxon>
        <taxon>Bacillati</taxon>
        <taxon>Actinomycetota</taxon>
        <taxon>Actinomycetes</taxon>
        <taxon>Micrococcales</taxon>
        <taxon>Microbacteriaceae</taxon>
        <taxon>Microbacterium</taxon>
    </lineage>
</organism>
<proteinExistence type="predicted"/>
<dbReference type="EMBL" id="CP078076">
    <property type="protein sequence ID" value="UPL11952.1"/>
    <property type="molecule type" value="Genomic_DNA"/>
</dbReference>
<reference evidence="2 3" key="1">
    <citation type="submission" date="2021-06" db="EMBL/GenBank/DDBJ databases">
        <title>Genome-based taxonomic framework of Microbacterium strains isolated from marine environment, the description of four new species and reclassification of four preexisting species.</title>
        <authorList>
            <person name="Lee S.D."/>
            <person name="Kim S.-M."/>
            <person name="Byeon Y.-S."/>
            <person name="Yang H.L."/>
            <person name="Kim I.S."/>
        </authorList>
    </citation>
    <scope>NUCLEOTIDE SEQUENCE [LARGE SCALE GENOMIC DNA]</scope>
    <source>
        <strain evidence="2 3">SSW1-51</strain>
    </source>
</reference>
<feature type="transmembrane region" description="Helical" evidence="1">
    <location>
        <begin position="302"/>
        <end position="322"/>
    </location>
</feature>
<keyword evidence="3" id="KW-1185">Reference proteome</keyword>
<feature type="transmembrane region" description="Helical" evidence="1">
    <location>
        <begin position="12"/>
        <end position="34"/>
    </location>
</feature>
<accession>A0ABY4IIK0</accession>
<gene>
    <name evidence="2" type="ORF">KV394_12880</name>
</gene>
<evidence type="ECO:0000313" key="2">
    <source>
        <dbReference type="EMBL" id="UPL11952.1"/>
    </source>
</evidence>
<evidence type="ECO:0000313" key="3">
    <source>
        <dbReference type="Proteomes" id="UP000831467"/>
    </source>
</evidence>
<keyword evidence="1" id="KW-0472">Membrane</keyword>
<feature type="transmembrane region" description="Helical" evidence="1">
    <location>
        <begin position="46"/>
        <end position="69"/>
    </location>
</feature>